<keyword evidence="4" id="KW-0539">Nucleus</keyword>
<keyword evidence="3" id="KW-0804">Transcription</keyword>
<dbReference type="AlphaFoldDB" id="A0A6A6MYM6"/>
<evidence type="ECO:0000313" key="6">
    <source>
        <dbReference type="EMBL" id="KAF2317685.1"/>
    </source>
</evidence>
<evidence type="ECO:0000256" key="4">
    <source>
        <dbReference type="ARBA" id="ARBA00023242"/>
    </source>
</evidence>
<comment type="subcellular location">
    <subcellularLocation>
        <location evidence="1">Nucleus</location>
    </subcellularLocation>
</comment>
<name>A0A6A6MYM6_HEVBR</name>
<dbReference type="Proteomes" id="UP000467840">
    <property type="component" value="Chromosome 6"/>
</dbReference>
<accession>A0A6A6MYM6</accession>
<dbReference type="GO" id="GO:0005634">
    <property type="term" value="C:nucleus"/>
    <property type="evidence" value="ECO:0007669"/>
    <property type="project" value="UniProtKB-SubCell"/>
</dbReference>
<evidence type="ECO:0000256" key="1">
    <source>
        <dbReference type="ARBA" id="ARBA00004123"/>
    </source>
</evidence>
<dbReference type="PANTHER" id="PTHR31636">
    <property type="entry name" value="OSJNBA0084A10.13 PROTEIN-RELATED"/>
    <property type="match status" value="1"/>
</dbReference>
<keyword evidence="7" id="KW-1185">Reference proteome</keyword>
<comment type="similarity">
    <text evidence="5">Belongs to the GRAS family.</text>
</comment>
<comment type="caution">
    <text evidence="6">The sequence shown here is derived from an EMBL/GenBank/DDBJ whole genome shotgun (WGS) entry which is preliminary data.</text>
</comment>
<evidence type="ECO:0000256" key="2">
    <source>
        <dbReference type="ARBA" id="ARBA00023015"/>
    </source>
</evidence>
<dbReference type="EMBL" id="JAAGAX010000004">
    <property type="protein sequence ID" value="KAF2317685.1"/>
    <property type="molecule type" value="Genomic_DNA"/>
</dbReference>
<evidence type="ECO:0000256" key="5">
    <source>
        <dbReference type="PROSITE-ProRule" id="PRU01191"/>
    </source>
</evidence>
<gene>
    <name evidence="6" type="ORF">GH714_039571</name>
</gene>
<keyword evidence="2" id="KW-0805">Transcription regulation</keyword>
<protein>
    <submittedName>
        <fullName evidence="6">Uncharacterized protein</fullName>
    </submittedName>
</protein>
<organism evidence="6 7">
    <name type="scientific">Hevea brasiliensis</name>
    <name type="common">Para rubber tree</name>
    <name type="synonym">Siphonia brasiliensis</name>
    <dbReference type="NCBI Taxonomy" id="3981"/>
    <lineage>
        <taxon>Eukaryota</taxon>
        <taxon>Viridiplantae</taxon>
        <taxon>Streptophyta</taxon>
        <taxon>Embryophyta</taxon>
        <taxon>Tracheophyta</taxon>
        <taxon>Spermatophyta</taxon>
        <taxon>Magnoliopsida</taxon>
        <taxon>eudicotyledons</taxon>
        <taxon>Gunneridae</taxon>
        <taxon>Pentapetalae</taxon>
        <taxon>rosids</taxon>
        <taxon>fabids</taxon>
        <taxon>Malpighiales</taxon>
        <taxon>Euphorbiaceae</taxon>
        <taxon>Crotonoideae</taxon>
        <taxon>Micrandreae</taxon>
        <taxon>Hevea</taxon>
    </lineage>
</organism>
<reference evidence="6 7" key="1">
    <citation type="journal article" date="2020" name="Mol. Plant">
        <title>The Chromosome-Based Rubber Tree Genome Provides New Insights into Spurge Genome Evolution and Rubber Biosynthesis.</title>
        <authorList>
            <person name="Liu J."/>
            <person name="Shi C."/>
            <person name="Shi C.C."/>
            <person name="Li W."/>
            <person name="Zhang Q.J."/>
            <person name="Zhang Y."/>
            <person name="Li K."/>
            <person name="Lu H.F."/>
            <person name="Shi C."/>
            <person name="Zhu S.T."/>
            <person name="Xiao Z.Y."/>
            <person name="Nan H."/>
            <person name="Yue Y."/>
            <person name="Zhu X.G."/>
            <person name="Wu Y."/>
            <person name="Hong X.N."/>
            <person name="Fan G.Y."/>
            <person name="Tong Y."/>
            <person name="Zhang D."/>
            <person name="Mao C.L."/>
            <person name="Liu Y.L."/>
            <person name="Hao S.J."/>
            <person name="Liu W.Q."/>
            <person name="Lv M.Q."/>
            <person name="Zhang H.B."/>
            <person name="Liu Y."/>
            <person name="Hu-Tang G.R."/>
            <person name="Wang J.P."/>
            <person name="Wang J.H."/>
            <person name="Sun Y.H."/>
            <person name="Ni S.B."/>
            <person name="Chen W.B."/>
            <person name="Zhang X.C."/>
            <person name="Jiao Y.N."/>
            <person name="Eichler E.E."/>
            <person name="Li G.H."/>
            <person name="Liu X."/>
            <person name="Gao L.Z."/>
        </authorList>
    </citation>
    <scope>NUCLEOTIDE SEQUENCE [LARGE SCALE GENOMIC DNA]</scope>
    <source>
        <strain evidence="7">cv. GT1</strain>
        <tissue evidence="6">Leaf</tissue>
    </source>
</reference>
<feature type="short sequence motif" description="VHIID" evidence="5">
    <location>
        <begin position="118"/>
        <end position="122"/>
    </location>
</feature>
<proteinExistence type="inferred from homology"/>
<dbReference type="InterPro" id="IPR005202">
    <property type="entry name" value="TF_GRAS"/>
</dbReference>
<evidence type="ECO:0000256" key="3">
    <source>
        <dbReference type="ARBA" id="ARBA00023163"/>
    </source>
</evidence>
<dbReference type="Pfam" id="PF03514">
    <property type="entry name" value="GRAS"/>
    <property type="match status" value="1"/>
</dbReference>
<comment type="caution">
    <text evidence="5">Lacks conserved residue(s) required for the propagation of feature annotation.</text>
</comment>
<evidence type="ECO:0000313" key="7">
    <source>
        <dbReference type="Proteomes" id="UP000467840"/>
    </source>
</evidence>
<dbReference type="PROSITE" id="PS50985">
    <property type="entry name" value="GRAS"/>
    <property type="match status" value="1"/>
</dbReference>
<sequence>MIASLMWIKKTKMIIIDAPEVPKFIDQFQDEMETFSMVDNVFGDVPMLLGGDELEISIDSFEDFVAVPRFEEGHGCLIHRYGGENGSLSTPLPNNSSHCFWFHGCKRMCQAAKGKDSLHVIDLGMDQTLQWPSFIRSLASTPEGHLESESQDLINEQNLLELEASMNALVEDASSLGVSLEFNMISESITPSLLTRENLNLREGEALFVNSIMHLHNFAKESRGYFKAVLQAIKKLNPTLLTVVEQDANHNGPFFFLGDFLNLFTTILPFLIPLRLVFQEIAGKG</sequence>